<evidence type="ECO:0000256" key="2">
    <source>
        <dbReference type="ARBA" id="ARBA00022670"/>
    </source>
</evidence>
<dbReference type="SUPFAM" id="SSF54001">
    <property type="entry name" value="Cysteine proteinases"/>
    <property type="match status" value="1"/>
</dbReference>
<gene>
    <name evidence="5" type="ORF">PanWU01x14_097240</name>
</gene>
<feature type="domain" description="Ubiquitin-like protease family profile" evidence="4">
    <location>
        <begin position="1"/>
        <end position="110"/>
    </location>
</feature>
<protein>
    <submittedName>
        <fullName evidence="5">Ulp1 protease family, C-terminal catalytic domain containing protein</fullName>
    </submittedName>
</protein>
<comment type="similarity">
    <text evidence="1">Belongs to the peptidase C48 family.</text>
</comment>
<dbReference type="EMBL" id="JXTB01000065">
    <property type="protein sequence ID" value="PON68164.1"/>
    <property type="molecule type" value="Genomic_DNA"/>
</dbReference>
<keyword evidence="2 5" id="KW-0645">Protease</keyword>
<dbReference type="InterPro" id="IPR003653">
    <property type="entry name" value="Peptidase_C48_C"/>
</dbReference>
<dbReference type="GO" id="GO:0006508">
    <property type="term" value="P:proteolysis"/>
    <property type="evidence" value="ECO:0007669"/>
    <property type="project" value="UniProtKB-KW"/>
</dbReference>
<keyword evidence="3" id="KW-0378">Hydrolase</keyword>
<dbReference type="GO" id="GO:0008234">
    <property type="term" value="F:cysteine-type peptidase activity"/>
    <property type="evidence" value="ECO:0007669"/>
    <property type="project" value="InterPro"/>
</dbReference>
<proteinExistence type="inferred from homology"/>
<evidence type="ECO:0000313" key="5">
    <source>
        <dbReference type="EMBL" id="PON68164.1"/>
    </source>
</evidence>
<dbReference type="Proteomes" id="UP000237105">
    <property type="component" value="Unassembled WGS sequence"/>
</dbReference>
<evidence type="ECO:0000313" key="6">
    <source>
        <dbReference type="Proteomes" id="UP000237105"/>
    </source>
</evidence>
<accession>A0A2P5D4D5</accession>
<evidence type="ECO:0000259" key="4">
    <source>
        <dbReference type="PROSITE" id="PS50600"/>
    </source>
</evidence>
<reference evidence="6" key="1">
    <citation type="submission" date="2016-06" db="EMBL/GenBank/DDBJ databases">
        <title>Parallel loss of symbiosis genes in relatives of nitrogen-fixing non-legume Parasponia.</title>
        <authorList>
            <person name="Van Velzen R."/>
            <person name="Holmer R."/>
            <person name="Bu F."/>
            <person name="Rutten L."/>
            <person name="Van Zeijl A."/>
            <person name="Liu W."/>
            <person name="Santuari L."/>
            <person name="Cao Q."/>
            <person name="Sharma T."/>
            <person name="Shen D."/>
            <person name="Roswanjaya Y."/>
            <person name="Wardhani T."/>
            <person name="Kalhor M.S."/>
            <person name="Jansen J."/>
            <person name="Van den Hoogen J."/>
            <person name="Gungor B."/>
            <person name="Hartog M."/>
            <person name="Hontelez J."/>
            <person name="Verver J."/>
            <person name="Yang W.-C."/>
            <person name="Schijlen E."/>
            <person name="Repin R."/>
            <person name="Schilthuizen M."/>
            <person name="Schranz E."/>
            <person name="Heidstra R."/>
            <person name="Miyata K."/>
            <person name="Fedorova E."/>
            <person name="Kohlen W."/>
            <person name="Bisseling T."/>
            <person name="Smit S."/>
            <person name="Geurts R."/>
        </authorList>
    </citation>
    <scope>NUCLEOTIDE SEQUENCE [LARGE SCALE GENOMIC DNA]</scope>
    <source>
        <strain evidence="6">cv. WU1-14</strain>
    </source>
</reference>
<dbReference type="Gene3D" id="3.40.395.10">
    <property type="entry name" value="Adenoviral Proteinase, Chain A"/>
    <property type="match status" value="1"/>
</dbReference>
<comment type="caution">
    <text evidence="5">The sequence shown here is derived from an EMBL/GenBank/DDBJ whole genome shotgun (WGS) entry which is preliminary data.</text>
</comment>
<evidence type="ECO:0000256" key="3">
    <source>
        <dbReference type="ARBA" id="ARBA00022801"/>
    </source>
</evidence>
<dbReference type="InterPro" id="IPR038765">
    <property type="entry name" value="Papain-like_cys_pep_sf"/>
</dbReference>
<evidence type="ECO:0000256" key="1">
    <source>
        <dbReference type="ARBA" id="ARBA00005234"/>
    </source>
</evidence>
<dbReference type="AlphaFoldDB" id="A0A2P5D4D5"/>
<dbReference type="STRING" id="3476.A0A2P5D4D5"/>
<sequence length="148" mass="17074">MASQSGNSQDDRACYLADELKRAHAGQLYFLPYNFGAHWVLVIINPCSNCVYFFDSMQQPICDGLKNVVESGLQMCGLKQKLPIWEKVKCPHQLTSTECGFYVMRYMKEIIDEQMHAINLEFNGKNSYTKEEIDEVRAEWGIIMQAYI</sequence>
<name>A0A2P5D4D5_PARAD</name>
<organism evidence="5 6">
    <name type="scientific">Parasponia andersonii</name>
    <name type="common">Sponia andersonii</name>
    <dbReference type="NCBI Taxonomy" id="3476"/>
    <lineage>
        <taxon>Eukaryota</taxon>
        <taxon>Viridiplantae</taxon>
        <taxon>Streptophyta</taxon>
        <taxon>Embryophyta</taxon>
        <taxon>Tracheophyta</taxon>
        <taxon>Spermatophyta</taxon>
        <taxon>Magnoliopsida</taxon>
        <taxon>eudicotyledons</taxon>
        <taxon>Gunneridae</taxon>
        <taxon>Pentapetalae</taxon>
        <taxon>rosids</taxon>
        <taxon>fabids</taxon>
        <taxon>Rosales</taxon>
        <taxon>Cannabaceae</taxon>
        <taxon>Parasponia</taxon>
    </lineage>
</organism>
<dbReference type="PROSITE" id="PS50600">
    <property type="entry name" value="ULP_PROTEASE"/>
    <property type="match status" value="1"/>
</dbReference>
<dbReference type="PANTHER" id="PTHR33018">
    <property type="entry name" value="OS10G0338966 PROTEIN-RELATED"/>
    <property type="match status" value="1"/>
</dbReference>
<dbReference type="Pfam" id="PF02902">
    <property type="entry name" value="Peptidase_C48"/>
    <property type="match status" value="1"/>
</dbReference>
<keyword evidence="6" id="KW-1185">Reference proteome</keyword>
<dbReference type="OrthoDB" id="1869436at2759"/>
<dbReference type="PANTHER" id="PTHR33018:SF31">
    <property type="entry name" value="TRANSPOSASE, PTTA_EN_SPM, PLANT"/>
    <property type="match status" value="1"/>
</dbReference>